<dbReference type="GO" id="GO:0035435">
    <property type="term" value="P:phosphate ion transmembrane transport"/>
    <property type="evidence" value="ECO:0007669"/>
    <property type="project" value="InterPro"/>
</dbReference>
<keyword evidence="6" id="KW-0592">Phosphate transport</keyword>
<dbReference type="KEGG" id="blq:L21SP5_02806"/>
<dbReference type="InterPro" id="IPR000515">
    <property type="entry name" value="MetI-like"/>
</dbReference>
<keyword evidence="4" id="KW-0813">Transport</keyword>
<dbReference type="Gene3D" id="1.10.3720.10">
    <property type="entry name" value="MetI-like"/>
    <property type="match status" value="1"/>
</dbReference>
<feature type="transmembrane region" description="Helical" evidence="10">
    <location>
        <begin position="71"/>
        <end position="96"/>
    </location>
</feature>
<feature type="transmembrane region" description="Helical" evidence="10">
    <location>
        <begin position="253"/>
        <end position="274"/>
    </location>
</feature>
<dbReference type="EMBL" id="CP013118">
    <property type="protein sequence ID" value="ALO16426.1"/>
    <property type="molecule type" value="Genomic_DNA"/>
</dbReference>
<dbReference type="CDD" id="cd06261">
    <property type="entry name" value="TM_PBP2"/>
    <property type="match status" value="1"/>
</dbReference>
<protein>
    <recommendedName>
        <fullName evidence="3 10">Phosphate transport system permease protein PstA</fullName>
    </recommendedName>
</protein>
<keyword evidence="5 10" id="KW-1003">Cell membrane</keyword>
<dbReference type="PATRIC" id="fig|1307839.3.peg.2944"/>
<evidence type="ECO:0000256" key="9">
    <source>
        <dbReference type="ARBA" id="ARBA00023136"/>
    </source>
</evidence>
<feature type="transmembrane region" description="Helical" evidence="10">
    <location>
        <begin position="12"/>
        <end position="36"/>
    </location>
</feature>
<keyword evidence="13" id="KW-1185">Reference proteome</keyword>
<name>A0A0S2I2I6_9BACT</name>
<feature type="domain" description="ABC transmembrane type-1" evidence="11">
    <location>
        <begin position="67"/>
        <end position="275"/>
    </location>
</feature>
<evidence type="ECO:0000256" key="7">
    <source>
        <dbReference type="ARBA" id="ARBA00022692"/>
    </source>
</evidence>
<comment type="similarity">
    <text evidence="2 10">Belongs to the binding-protein-dependent transport system permease family. CysTW subfamily.</text>
</comment>
<dbReference type="GO" id="GO:0005315">
    <property type="term" value="F:phosphate transmembrane transporter activity"/>
    <property type="evidence" value="ECO:0007669"/>
    <property type="project" value="InterPro"/>
</dbReference>
<feature type="transmembrane region" description="Helical" evidence="10">
    <location>
        <begin position="108"/>
        <end position="132"/>
    </location>
</feature>
<dbReference type="PROSITE" id="PS50928">
    <property type="entry name" value="ABC_TM1"/>
    <property type="match status" value="1"/>
</dbReference>
<evidence type="ECO:0000256" key="10">
    <source>
        <dbReference type="RuleBase" id="RU363043"/>
    </source>
</evidence>
<dbReference type="PANTHER" id="PTHR42922:SF1">
    <property type="entry name" value="PHOSPHATE TRANSPORT SYSTEM PERMEASE PROTEIN PSTA"/>
    <property type="match status" value="1"/>
</dbReference>
<evidence type="ECO:0000259" key="11">
    <source>
        <dbReference type="PROSITE" id="PS50928"/>
    </source>
</evidence>
<proteinExistence type="inferred from homology"/>
<dbReference type="InterPro" id="IPR051408">
    <property type="entry name" value="Phosphate_transprt_permease"/>
</dbReference>
<keyword evidence="7 10" id="KW-0812">Transmembrane</keyword>
<dbReference type="OrthoDB" id="9807065at2"/>
<dbReference type="GO" id="GO:0005886">
    <property type="term" value="C:plasma membrane"/>
    <property type="evidence" value="ECO:0007669"/>
    <property type="project" value="UniProtKB-SubCell"/>
</dbReference>
<evidence type="ECO:0000256" key="5">
    <source>
        <dbReference type="ARBA" id="ARBA00022475"/>
    </source>
</evidence>
<dbReference type="InterPro" id="IPR035906">
    <property type="entry name" value="MetI-like_sf"/>
</dbReference>
<evidence type="ECO:0000256" key="4">
    <source>
        <dbReference type="ARBA" id="ARBA00022448"/>
    </source>
</evidence>
<accession>A0A0S2I2I6</accession>
<evidence type="ECO:0000256" key="2">
    <source>
        <dbReference type="ARBA" id="ARBA00007069"/>
    </source>
</evidence>
<dbReference type="STRING" id="1307839.L21SP5_02806"/>
<evidence type="ECO:0000256" key="6">
    <source>
        <dbReference type="ARBA" id="ARBA00022592"/>
    </source>
</evidence>
<dbReference type="SUPFAM" id="SSF161098">
    <property type="entry name" value="MetI-like"/>
    <property type="match status" value="1"/>
</dbReference>
<sequence length="284" mass="30750">MNKRKIIEERIFRLLTGLAAYSLIAILGYIIAIIFINGFSSLSFDMITKTPTGGYYYGGEGGVLNAIVGSLYIALGATIIAIVIGVPAALFINVHLIRYRRTQNTIRYLLDALWGIPSIVYGAFGFALMLYLGMNASLLAGIITVSLLITPIIIRTFDEVLSTIPKGLHEAALAMGSTKTETAFKILFRQGFSGFITAVLLAFGRGIGDAASVLFTAGYTDLIPKYFDEPAATLPLAIFFQLTSPIPEVRDRAYAAAAILTIIILIISLSARMLSKNYSKSNLK</sequence>
<evidence type="ECO:0000313" key="12">
    <source>
        <dbReference type="EMBL" id="ALO16426.1"/>
    </source>
</evidence>
<gene>
    <name evidence="12" type="primary">pstA</name>
    <name evidence="12" type="ORF">L21SP5_02806</name>
</gene>
<evidence type="ECO:0000256" key="3">
    <source>
        <dbReference type="ARBA" id="ARBA00016864"/>
    </source>
</evidence>
<evidence type="ECO:0000256" key="1">
    <source>
        <dbReference type="ARBA" id="ARBA00004651"/>
    </source>
</evidence>
<keyword evidence="9 10" id="KW-0472">Membrane</keyword>
<keyword evidence="8 10" id="KW-1133">Transmembrane helix</keyword>
<dbReference type="RefSeq" id="WP_057953799.1">
    <property type="nucleotide sequence ID" value="NZ_CP013118.1"/>
</dbReference>
<organism evidence="12 13">
    <name type="scientific">Salinivirga cyanobacteriivorans</name>
    <dbReference type="NCBI Taxonomy" id="1307839"/>
    <lineage>
        <taxon>Bacteria</taxon>
        <taxon>Pseudomonadati</taxon>
        <taxon>Bacteroidota</taxon>
        <taxon>Bacteroidia</taxon>
        <taxon>Bacteroidales</taxon>
        <taxon>Salinivirgaceae</taxon>
        <taxon>Salinivirga</taxon>
    </lineage>
</organism>
<evidence type="ECO:0000256" key="8">
    <source>
        <dbReference type="ARBA" id="ARBA00022989"/>
    </source>
</evidence>
<dbReference type="PANTHER" id="PTHR42922">
    <property type="entry name" value="PHOSPHATE TRANSPORT SYSTEM PERMEASE PROTEIN PSTA"/>
    <property type="match status" value="1"/>
</dbReference>
<feature type="transmembrane region" description="Helical" evidence="10">
    <location>
        <begin position="138"/>
        <end position="157"/>
    </location>
</feature>
<dbReference type="Proteomes" id="UP000064893">
    <property type="component" value="Chromosome"/>
</dbReference>
<comment type="subcellular location">
    <subcellularLocation>
        <location evidence="1 10">Cell membrane</location>
        <topology evidence="1 10">Multi-pass membrane protein</topology>
    </subcellularLocation>
</comment>
<evidence type="ECO:0000313" key="13">
    <source>
        <dbReference type="Proteomes" id="UP000064893"/>
    </source>
</evidence>
<dbReference type="NCBIfam" id="TIGR00974">
    <property type="entry name" value="3a0107s02c"/>
    <property type="match status" value="1"/>
</dbReference>
<feature type="transmembrane region" description="Helical" evidence="10">
    <location>
        <begin position="195"/>
        <end position="219"/>
    </location>
</feature>
<dbReference type="InterPro" id="IPR005672">
    <property type="entry name" value="Phosphate_PstA"/>
</dbReference>
<dbReference type="Pfam" id="PF00528">
    <property type="entry name" value="BPD_transp_1"/>
    <property type="match status" value="1"/>
</dbReference>
<dbReference type="AlphaFoldDB" id="A0A0S2I2I6"/>
<reference evidence="12 13" key="1">
    <citation type="submission" date="2015-11" db="EMBL/GenBank/DDBJ databases">
        <title>Description and complete genome sequence of a novel strain predominating in hypersaline microbial mats and representing a new family of the Bacteriodetes phylum.</title>
        <authorList>
            <person name="Spring S."/>
            <person name="Bunk B."/>
            <person name="Sproer C."/>
            <person name="Klenk H.-P."/>
        </authorList>
    </citation>
    <scope>NUCLEOTIDE SEQUENCE [LARGE SCALE GENOMIC DNA]</scope>
    <source>
        <strain evidence="12 13">L21-Spi-D4</strain>
    </source>
</reference>